<dbReference type="PANTHER" id="PTHR19317:SF0">
    <property type="entry name" value="PRENYLATED RAB ACCEPTOR PROTEIN 1"/>
    <property type="match status" value="1"/>
</dbReference>
<dbReference type="AlphaFoldDB" id="A0AAD3HEH5"/>
<dbReference type="EMBL" id="BLLK01000069">
    <property type="protein sequence ID" value="GFH60199.1"/>
    <property type="molecule type" value="Genomic_DNA"/>
</dbReference>
<evidence type="ECO:0000256" key="4">
    <source>
        <dbReference type="ARBA" id="ARBA00023136"/>
    </source>
</evidence>
<evidence type="ECO:0000313" key="6">
    <source>
        <dbReference type="EMBL" id="GFH60199.1"/>
    </source>
</evidence>
<dbReference type="Proteomes" id="UP001054902">
    <property type="component" value="Unassembled WGS sequence"/>
</dbReference>
<dbReference type="PANTHER" id="PTHR19317">
    <property type="entry name" value="PRENYLATED RAB ACCEPTOR 1-RELATED"/>
    <property type="match status" value="1"/>
</dbReference>
<evidence type="ECO:0000256" key="1">
    <source>
        <dbReference type="ARBA" id="ARBA00004141"/>
    </source>
</evidence>
<protein>
    <recommendedName>
        <fullName evidence="5">PRA1 family protein</fullName>
    </recommendedName>
</protein>
<dbReference type="GO" id="GO:0016020">
    <property type="term" value="C:membrane"/>
    <property type="evidence" value="ECO:0007669"/>
    <property type="project" value="UniProtKB-SubCell"/>
</dbReference>
<evidence type="ECO:0000313" key="7">
    <source>
        <dbReference type="Proteomes" id="UP001054902"/>
    </source>
</evidence>
<comment type="subcellular location">
    <subcellularLocation>
        <location evidence="1 5">Membrane</location>
        <topology evidence="1 5">Multi-pass membrane protein</topology>
    </subcellularLocation>
</comment>
<comment type="caution">
    <text evidence="6">The sequence shown here is derived from an EMBL/GenBank/DDBJ whole genome shotgun (WGS) entry which is preliminary data.</text>
</comment>
<dbReference type="InterPro" id="IPR004895">
    <property type="entry name" value="Prenylated_rab_accept_PRA1"/>
</dbReference>
<evidence type="ECO:0000256" key="5">
    <source>
        <dbReference type="RuleBase" id="RU363107"/>
    </source>
</evidence>
<dbReference type="Pfam" id="PF03208">
    <property type="entry name" value="PRA1"/>
    <property type="match status" value="1"/>
</dbReference>
<feature type="transmembrane region" description="Helical" evidence="5">
    <location>
        <begin position="114"/>
        <end position="132"/>
    </location>
</feature>
<keyword evidence="2 5" id="KW-0812">Transmembrane</keyword>
<comment type="similarity">
    <text evidence="5">Belongs to the PRA1 family.</text>
</comment>
<accession>A0AAD3HEH5</accession>
<organism evidence="6 7">
    <name type="scientific">Chaetoceros tenuissimus</name>
    <dbReference type="NCBI Taxonomy" id="426638"/>
    <lineage>
        <taxon>Eukaryota</taxon>
        <taxon>Sar</taxon>
        <taxon>Stramenopiles</taxon>
        <taxon>Ochrophyta</taxon>
        <taxon>Bacillariophyta</taxon>
        <taxon>Coscinodiscophyceae</taxon>
        <taxon>Chaetocerotophycidae</taxon>
        <taxon>Chaetocerotales</taxon>
        <taxon>Chaetocerotaceae</taxon>
        <taxon>Chaetoceros</taxon>
    </lineage>
</organism>
<keyword evidence="4 5" id="KW-0472">Membrane</keyword>
<feature type="transmembrane region" description="Helical" evidence="5">
    <location>
        <begin position="86"/>
        <end position="108"/>
    </location>
</feature>
<gene>
    <name evidence="6" type="ORF">CTEN210_16675</name>
</gene>
<evidence type="ECO:0000256" key="2">
    <source>
        <dbReference type="ARBA" id="ARBA00022692"/>
    </source>
</evidence>
<sequence length="209" mass="22746">MSSGATNTAGMVEMAKAADQANKAMNAVSGAIPDEAKSYMRQAKEKILDSDKLRSFSDFFGFGEQGAFNVALNPTVLCPRIKDNIVFFYLNYILLAAVIFLITLLATMINPSTIVMFICLAAAWFVVMKATAEDKKFGPITITRKNATFLMMIISGIVAFFVVKDIFFITLGSGSAFSLIHAIFRNGTKEKIDALSSSAVPNETEMPHV</sequence>
<keyword evidence="3 5" id="KW-1133">Transmembrane helix</keyword>
<proteinExistence type="inferred from homology"/>
<dbReference type="GO" id="GO:0005794">
    <property type="term" value="C:Golgi apparatus"/>
    <property type="evidence" value="ECO:0007669"/>
    <property type="project" value="TreeGrafter"/>
</dbReference>
<evidence type="ECO:0000256" key="3">
    <source>
        <dbReference type="ARBA" id="ARBA00022989"/>
    </source>
</evidence>
<keyword evidence="7" id="KW-1185">Reference proteome</keyword>
<reference evidence="6 7" key="1">
    <citation type="journal article" date="2021" name="Sci. Rep.">
        <title>The genome of the diatom Chaetoceros tenuissimus carries an ancient integrated fragment of an extant virus.</title>
        <authorList>
            <person name="Hongo Y."/>
            <person name="Kimura K."/>
            <person name="Takaki Y."/>
            <person name="Yoshida Y."/>
            <person name="Baba S."/>
            <person name="Kobayashi G."/>
            <person name="Nagasaki K."/>
            <person name="Hano T."/>
            <person name="Tomaru Y."/>
        </authorList>
    </citation>
    <scope>NUCLEOTIDE SEQUENCE [LARGE SCALE GENOMIC DNA]</scope>
    <source>
        <strain evidence="6 7">NIES-3715</strain>
    </source>
</reference>
<name>A0AAD3HEH5_9STRA</name>
<feature type="transmembrane region" description="Helical" evidence="5">
    <location>
        <begin position="144"/>
        <end position="161"/>
    </location>
</feature>